<dbReference type="Pfam" id="PF01871">
    <property type="entry name" value="AMMECR1"/>
    <property type="match status" value="1"/>
</dbReference>
<evidence type="ECO:0000259" key="1">
    <source>
        <dbReference type="PROSITE" id="PS51112"/>
    </source>
</evidence>
<proteinExistence type="predicted"/>
<dbReference type="EMBL" id="HBGG01017996">
    <property type="protein sequence ID" value="CAD9207001.1"/>
    <property type="molecule type" value="Transcribed_RNA"/>
</dbReference>
<reference evidence="2" key="1">
    <citation type="submission" date="2021-01" db="EMBL/GenBank/DDBJ databases">
        <authorList>
            <person name="Corre E."/>
            <person name="Pelletier E."/>
            <person name="Niang G."/>
            <person name="Scheremetjew M."/>
            <person name="Finn R."/>
            <person name="Kale V."/>
            <person name="Holt S."/>
            <person name="Cochrane G."/>
            <person name="Meng A."/>
            <person name="Brown T."/>
            <person name="Cohen L."/>
        </authorList>
    </citation>
    <scope>NUCLEOTIDE SEQUENCE</scope>
    <source>
        <strain evidence="2">PLY429</strain>
    </source>
</reference>
<accession>A0A7S1SS41</accession>
<dbReference type="PROSITE" id="PS51112">
    <property type="entry name" value="AMMECR1"/>
    <property type="match status" value="1"/>
</dbReference>
<dbReference type="PANTHER" id="PTHR13016">
    <property type="entry name" value="AMMECR1 HOMOLOG"/>
    <property type="match status" value="1"/>
</dbReference>
<dbReference type="InterPro" id="IPR027485">
    <property type="entry name" value="AMMECR1_N"/>
</dbReference>
<protein>
    <recommendedName>
        <fullName evidence="1">AMMECR1 domain-containing protein</fullName>
    </recommendedName>
</protein>
<evidence type="ECO:0000313" key="2">
    <source>
        <dbReference type="EMBL" id="CAD9207001.1"/>
    </source>
</evidence>
<dbReference type="Gene3D" id="3.30.700.20">
    <property type="entry name" value="Hypothetical protein ph0010, domain 1"/>
    <property type="match status" value="1"/>
</dbReference>
<dbReference type="PANTHER" id="PTHR13016:SF0">
    <property type="entry name" value="AMME SYNDROME CANDIDATE GENE 1 PROTEIN"/>
    <property type="match status" value="1"/>
</dbReference>
<name>A0A7S1SS41_9CHLO</name>
<gene>
    <name evidence="2" type="ORF">TCHU04912_LOCUS9237</name>
</gene>
<dbReference type="InterPro" id="IPR036071">
    <property type="entry name" value="AMMECR1_dom_sf"/>
</dbReference>
<dbReference type="SUPFAM" id="SSF143447">
    <property type="entry name" value="AMMECR1-like"/>
    <property type="match status" value="1"/>
</dbReference>
<sequence length="211" mass="23342">MGTVPPATPLLEATPEHCRHCFDVLLAYYRGEAVQPPGFPQAHCAVFVTWKKADGGSQWRLRGCIGTLEPRDAQGAVKDYALISALKDHRFSPIHKSEIPSLQCTVSLIFGFKKMASCMEWEIGVHGLIIKFYDAHSGRSRNATFLPEVPAQEGWTKQQTIDSLIRKSGYGGQVTPQLLAAIELTTYMSSPFSMSYDHYCKYIGQPVAGFA</sequence>
<feature type="domain" description="AMMECR1" evidence="1">
    <location>
        <begin position="6"/>
        <end position="203"/>
    </location>
</feature>
<dbReference type="AlphaFoldDB" id="A0A7S1SS41"/>
<dbReference type="InterPro" id="IPR023473">
    <property type="entry name" value="AMMECR1"/>
</dbReference>
<dbReference type="InterPro" id="IPR002733">
    <property type="entry name" value="AMMECR1_domain"/>
</dbReference>
<organism evidence="2">
    <name type="scientific">Tetraselmis chuii</name>
    <dbReference type="NCBI Taxonomy" id="63592"/>
    <lineage>
        <taxon>Eukaryota</taxon>
        <taxon>Viridiplantae</taxon>
        <taxon>Chlorophyta</taxon>
        <taxon>core chlorophytes</taxon>
        <taxon>Chlorodendrophyceae</taxon>
        <taxon>Chlorodendrales</taxon>
        <taxon>Chlorodendraceae</taxon>
        <taxon>Tetraselmis</taxon>
    </lineage>
</organism>
<dbReference type="NCBIfam" id="TIGR00296">
    <property type="entry name" value="TIGR00296 family protein"/>
    <property type="match status" value="1"/>
</dbReference>